<name>A0ABQ5V5V6_9PROT</name>
<dbReference type="InterPro" id="IPR012318">
    <property type="entry name" value="HTH_CRP"/>
</dbReference>
<gene>
    <name evidence="2" type="ORF">GCM10007854_30490</name>
</gene>
<dbReference type="PROSITE" id="PS51063">
    <property type="entry name" value="HTH_CRP_2"/>
    <property type="match status" value="1"/>
</dbReference>
<dbReference type="SUPFAM" id="SSF46785">
    <property type="entry name" value="Winged helix' DNA-binding domain"/>
    <property type="match status" value="1"/>
</dbReference>
<dbReference type="InterPro" id="IPR029058">
    <property type="entry name" value="AB_hydrolase_fold"/>
</dbReference>
<dbReference type="Gene3D" id="3.40.50.1820">
    <property type="entry name" value="alpha/beta hydrolase"/>
    <property type="match status" value="1"/>
</dbReference>
<accession>A0ABQ5V5V6</accession>
<dbReference type="InterPro" id="IPR000073">
    <property type="entry name" value="AB_hydrolase_1"/>
</dbReference>
<keyword evidence="3" id="KW-1185">Reference proteome</keyword>
<comment type="caution">
    <text evidence="2">The sequence shown here is derived from an EMBL/GenBank/DDBJ whole genome shotgun (WGS) entry which is preliminary data.</text>
</comment>
<evidence type="ECO:0000259" key="1">
    <source>
        <dbReference type="PROSITE" id="PS51063"/>
    </source>
</evidence>
<dbReference type="SMART" id="SM00419">
    <property type="entry name" value="HTH_CRP"/>
    <property type="match status" value="1"/>
</dbReference>
<reference evidence="2" key="2">
    <citation type="submission" date="2023-01" db="EMBL/GenBank/DDBJ databases">
        <title>Draft genome sequence of Algimonas porphyrae strain NBRC 108216.</title>
        <authorList>
            <person name="Sun Q."/>
            <person name="Mori K."/>
        </authorList>
    </citation>
    <scope>NUCLEOTIDE SEQUENCE</scope>
    <source>
        <strain evidence="2">NBRC 108216</strain>
    </source>
</reference>
<evidence type="ECO:0000313" key="3">
    <source>
        <dbReference type="Proteomes" id="UP001161390"/>
    </source>
</evidence>
<dbReference type="InterPro" id="IPR050471">
    <property type="entry name" value="AB_hydrolase"/>
</dbReference>
<proteinExistence type="predicted"/>
<dbReference type="PANTHER" id="PTHR43433">
    <property type="entry name" value="HYDROLASE, ALPHA/BETA FOLD FAMILY PROTEIN"/>
    <property type="match status" value="1"/>
</dbReference>
<dbReference type="Gene3D" id="1.10.10.10">
    <property type="entry name" value="Winged helix-like DNA-binding domain superfamily/Winged helix DNA-binding domain"/>
    <property type="match status" value="1"/>
</dbReference>
<dbReference type="PRINTS" id="PR00034">
    <property type="entry name" value="HTHCRP"/>
</dbReference>
<feature type="domain" description="HTH crp-type" evidence="1">
    <location>
        <begin position="334"/>
        <end position="405"/>
    </location>
</feature>
<protein>
    <recommendedName>
        <fullName evidence="1">HTH crp-type domain-containing protein</fullName>
    </recommendedName>
</protein>
<dbReference type="InterPro" id="IPR036388">
    <property type="entry name" value="WH-like_DNA-bd_sf"/>
</dbReference>
<dbReference type="SUPFAM" id="SSF53474">
    <property type="entry name" value="alpha/beta-Hydrolases"/>
    <property type="match status" value="1"/>
</dbReference>
<reference evidence="2" key="1">
    <citation type="journal article" date="2014" name="Int. J. Syst. Evol. Microbiol.">
        <title>Complete genome of a new Firmicutes species belonging to the dominant human colonic microbiota ('Ruminococcus bicirculans') reveals two chromosomes and a selective capacity to utilize plant glucans.</title>
        <authorList>
            <consortium name="NISC Comparative Sequencing Program"/>
            <person name="Wegmann U."/>
            <person name="Louis P."/>
            <person name="Goesmann A."/>
            <person name="Henrissat B."/>
            <person name="Duncan S.H."/>
            <person name="Flint H.J."/>
        </authorList>
    </citation>
    <scope>NUCLEOTIDE SEQUENCE</scope>
    <source>
        <strain evidence="2">NBRC 108216</strain>
    </source>
</reference>
<dbReference type="InterPro" id="IPR036390">
    <property type="entry name" value="WH_DNA-bd_sf"/>
</dbReference>
<dbReference type="Proteomes" id="UP001161390">
    <property type="component" value="Unassembled WGS sequence"/>
</dbReference>
<evidence type="ECO:0000313" key="2">
    <source>
        <dbReference type="EMBL" id="GLQ22094.1"/>
    </source>
</evidence>
<dbReference type="Pfam" id="PF13545">
    <property type="entry name" value="HTH_Crp_2"/>
    <property type="match status" value="1"/>
</dbReference>
<organism evidence="2 3">
    <name type="scientific">Algimonas porphyrae</name>
    <dbReference type="NCBI Taxonomy" id="1128113"/>
    <lineage>
        <taxon>Bacteria</taxon>
        <taxon>Pseudomonadati</taxon>
        <taxon>Pseudomonadota</taxon>
        <taxon>Alphaproteobacteria</taxon>
        <taxon>Maricaulales</taxon>
        <taxon>Robiginitomaculaceae</taxon>
        <taxon>Algimonas</taxon>
    </lineage>
</organism>
<dbReference type="EMBL" id="BSNJ01000010">
    <property type="protein sequence ID" value="GLQ22094.1"/>
    <property type="molecule type" value="Genomic_DNA"/>
</dbReference>
<dbReference type="Pfam" id="PF00561">
    <property type="entry name" value="Abhydrolase_1"/>
    <property type="match status" value="1"/>
</dbReference>
<sequence>MAVDYPGTGNSSAFHDGVKDFDGKASIADYAQALWEVVDQLGFDRIHIFGHHTGCKIAVEMAAIRPYSVDRILLAATSMQPSMPRSRKRTPRPLAGDALWQKINNFLPASCSDVVRHRIFTEALRRADGAADAQQAAADYCEDYPVRLKALQSDTLLLNLGDDLVKKTPQVLPFLETANLVERLDWSHGFLDDQAEDVLSLAQSFFYDQKAESEPNDPPSGFLFQTLGARENLQSDIRISDRNIVWIETGFAFAMRPKLGGGEEIFRYLRPGSLIELQTNEWIHFLTDGSVTIVDGLAHKSQIKSSASYALRVEKAHQETLASLKAISALRVSPSADHAVAGYLMMLSDYHDCRLPGEIPILMKRSEIGNCLGLTFETVSRRLSRMRDLGVLTVSKSGVIIKKLDSVLALAGVRQSTSLPTKKSV</sequence>
<dbReference type="PANTHER" id="PTHR43433:SF10">
    <property type="entry name" value="AB HYDROLASE-1 DOMAIN-CONTAINING PROTEIN"/>
    <property type="match status" value="1"/>
</dbReference>